<feature type="domain" description="Methyltransferase FkbM" evidence="1">
    <location>
        <begin position="79"/>
        <end position="215"/>
    </location>
</feature>
<sequence length="246" mass="28920">MLQILYTIVKHYKVLGISGIILLLKRNFNYFEILNVKLRNYKFPIELRNKTSDLGVFYQVFLAQSYQLNYYLEPKVIIDCGANIGLATIFFKNKFPKSKIISIEPEESNFKMLLKNTKQYENIICLNYGIWNKTANLKVEKNSGNWDFTVKEVLNKDNNTVSAISINEIVERYDINQIDILKIDIEGSERELFKNNWETWLKLTKVLIIELHDGLKPGASKSFFKAISNFDFRMIKKDENLIFYLK</sequence>
<keyword evidence="2" id="KW-0489">Methyltransferase</keyword>
<name>A0A9X1I293_9FLAO</name>
<dbReference type="EMBL" id="JAJAPW010000005">
    <property type="protein sequence ID" value="MCB4799715.1"/>
    <property type="molecule type" value="Genomic_DNA"/>
</dbReference>
<dbReference type="Proteomes" id="UP001139199">
    <property type="component" value="Unassembled WGS sequence"/>
</dbReference>
<accession>A0A9X1I293</accession>
<dbReference type="InterPro" id="IPR052514">
    <property type="entry name" value="SAM-dependent_MTase"/>
</dbReference>
<proteinExistence type="predicted"/>
<dbReference type="Gene3D" id="3.40.50.150">
    <property type="entry name" value="Vaccinia Virus protein VP39"/>
    <property type="match status" value="1"/>
</dbReference>
<dbReference type="InterPro" id="IPR029063">
    <property type="entry name" value="SAM-dependent_MTases_sf"/>
</dbReference>
<dbReference type="GO" id="GO:0032259">
    <property type="term" value="P:methylation"/>
    <property type="evidence" value="ECO:0007669"/>
    <property type="project" value="UniProtKB-KW"/>
</dbReference>
<dbReference type="PANTHER" id="PTHR34203:SF15">
    <property type="entry name" value="SLL1173 PROTEIN"/>
    <property type="match status" value="1"/>
</dbReference>
<evidence type="ECO:0000259" key="1">
    <source>
        <dbReference type="Pfam" id="PF05050"/>
    </source>
</evidence>
<dbReference type="AlphaFoldDB" id="A0A9X1I293"/>
<reference evidence="2" key="1">
    <citation type="submission" date="2021-10" db="EMBL/GenBank/DDBJ databases">
        <title>Tamlana sargassums sp. nov., and Tamlana laminarinivorans sp. nov., two new bacteria isolated from the brown alga.</title>
        <authorList>
            <person name="Li J."/>
        </authorList>
    </citation>
    <scope>NUCLEOTIDE SEQUENCE</scope>
    <source>
        <strain evidence="2">PT2-4</strain>
    </source>
</reference>
<dbReference type="GO" id="GO:0008168">
    <property type="term" value="F:methyltransferase activity"/>
    <property type="evidence" value="ECO:0007669"/>
    <property type="project" value="UniProtKB-KW"/>
</dbReference>
<keyword evidence="3" id="KW-1185">Reference proteome</keyword>
<evidence type="ECO:0000313" key="2">
    <source>
        <dbReference type="EMBL" id="MCB4799715.1"/>
    </source>
</evidence>
<organism evidence="2 3">
    <name type="scientific">Neotamlana laminarinivorans</name>
    <dbReference type="NCBI Taxonomy" id="2883124"/>
    <lineage>
        <taxon>Bacteria</taxon>
        <taxon>Pseudomonadati</taxon>
        <taxon>Bacteroidota</taxon>
        <taxon>Flavobacteriia</taxon>
        <taxon>Flavobacteriales</taxon>
        <taxon>Flavobacteriaceae</taxon>
        <taxon>Neotamlana</taxon>
    </lineage>
</organism>
<dbReference type="PANTHER" id="PTHR34203">
    <property type="entry name" value="METHYLTRANSFERASE, FKBM FAMILY PROTEIN"/>
    <property type="match status" value="1"/>
</dbReference>
<dbReference type="SUPFAM" id="SSF53335">
    <property type="entry name" value="S-adenosyl-L-methionine-dependent methyltransferases"/>
    <property type="match status" value="1"/>
</dbReference>
<dbReference type="NCBIfam" id="TIGR01444">
    <property type="entry name" value="fkbM_fam"/>
    <property type="match status" value="1"/>
</dbReference>
<keyword evidence="2" id="KW-0808">Transferase</keyword>
<evidence type="ECO:0000313" key="3">
    <source>
        <dbReference type="Proteomes" id="UP001139199"/>
    </source>
</evidence>
<dbReference type="RefSeq" id="WP_226544202.1">
    <property type="nucleotide sequence ID" value="NZ_JAJAPW010000005.1"/>
</dbReference>
<dbReference type="InterPro" id="IPR006342">
    <property type="entry name" value="FkbM_mtfrase"/>
</dbReference>
<protein>
    <submittedName>
        <fullName evidence="2">FkbM family methyltransferase</fullName>
    </submittedName>
</protein>
<comment type="caution">
    <text evidence="2">The sequence shown here is derived from an EMBL/GenBank/DDBJ whole genome shotgun (WGS) entry which is preliminary data.</text>
</comment>
<dbReference type="Pfam" id="PF05050">
    <property type="entry name" value="Methyltransf_21"/>
    <property type="match status" value="1"/>
</dbReference>
<gene>
    <name evidence="2" type="ORF">LG649_12745</name>
</gene>